<sequence>MDSLITAAALALSAGDALGALQRVALRDDPPALALRGIAMAQLGELARAKELLRKAARGFGPREAVARARCVVAEAEIALASRDLVRSPATLREARATLEAHGDRINAAHARQLEVRWLLLTGHVDEAARALEAIAPPGLPPAMGAVHELLAADIAMRRLRAKDLRAALERARTAATRARIPSLLAETEKAFRILDQPVARLFTRRGPRVASFAEVEAVLASKALVIDAWRHAVRQGRTVVELARRPVLFGIARALAEAWPDDVAREDLLSRVFGAKRPNESHRVRLRVEMGRLRRLLAELAEVRATARGFGLSPQQPTREVVVLARDTDGDDTVVLALLSDGESWSTSSLALALGTSQRTVQRALGTLAAAGKVQSLGSARARRWTASPLAGIAGFTPPLLLPVRLPID</sequence>
<name>A0ABZ2JY21_9BACT</name>
<gene>
    <name evidence="1" type="ORF">LZC95_33670</name>
</gene>
<evidence type="ECO:0000313" key="1">
    <source>
        <dbReference type="EMBL" id="WXA91393.1"/>
    </source>
</evidence>
<accession>A0ABZ2JY21</accession>
<protein>
    <submittedName>
        <fullName evidence="1">Helix-turn-helix domain-containing protein</fullName>
    </submittedName>
</protein>
<dbReference type="InterPro" id="IPR036388">
    <property type="entry name" value="WH-like_DNA-bd_sf"/>
</dbReference>
<proteinExistence type="predicted"/>
<dbReference type="Gene3D" id="1.10.10.10">
    <property type="entry name" value="Winged helix-like DNA-binding domain superfamily/Winged helix DNA-binding domain"/>
    <property type="match status" value="1"/>
</dbReference>
<keyword evidence="2" id="KW-1185">Reference proteome</keyword>
<reference evidence="1 2" key="1">
    <citation type="submission" date="2021-12" db="EMBL/GenBank/DDBJ databases">
        <title>Discovery of the Pendulisporaceae a myxobacterial family with distinct sporulation behavior and unique specialized metabolism.</title>
        <authorList>
            <person name="Garcia R."/>
            <person name="Popoff A."/>
            <person name="Bader C.D."/>
            <person name="Loehr J."/>
            <person name="Walesch S."/>
            <person name="Walt C."/>
            <person name="Boldt J."/>
            <person name="Bunk B."/>
            <person name="Haeckl F.J.F.P.J."/>
            <person name="Gunesch A.P."/>
            <person name="Birkelbach J."/>
            <person name="Nuebel U."/>
            <person name="Pietschmann T."/>
            <person name="Bach T."/>
            <person name="Mueller R."/>
        </authorList>
    </citation>
    <scope>NUCLEOTIDE SEQUENCE [LARGE SCALE GENOMIC DNA]</scope>
    <source>
        <strain evidence="1 2">MSr12523</strain>
    </source>
</reference>
<dbReference type="EMBL" id="CP089982">
    <property type="protein sequence ID" value="WXA91393.1"/>
    <property type="molecule type" value="Genomic_DNA"/>
</dbReference>
<dbReference type="InterPro" id="IPR036390">
    <property type="entry name" value="WH_DNA-bd_sf"/>
</dbReference>
<dbReference type="RefSeq" id="WP_394842013.1">
    <property type="nucleotide sequence ID" value="NZ_CP089982.1"/>
</dbReference>
<organism evidence="1 2">
    <name type="scientific">Pendulispora brunnea</name>
    <dbReference type="NCBI Taxonomy" id="2905690"/>
    <lineage>
        <taxon>Bacteria</taxon>
        <taxon>Pseudomonadati</taxon>
        <taxon>Myxococcota</taxon>
        <taxon>Myxococcia</taxon>
        <taxon>Myxococcales</taxon>
        <taxon>Sorangiineae</taxon>
        <taxon>Pendulisporaceae</taxon>
        <taxon>Pendulispora</taxon>
    </lineage>
</organism>
<evidence type="ECO:0000313" key="2">
    <source>
        <dbReference type="Proteomes" id="UP001379533"/>
    </source>
</evidence>
<dbReference type="Proteomes" id="UP001379533">
    <property type="component" value="Chromosome"/>
</dbReference>
<dbReference type="SUPFAM" id="SSF46785">
    <property type="entry name" value="Winged helix' DNA-binding domain"/>
    <property type="match status" value="1"/>
</dbReference>